<dbReference type="AlphaFoldDB" id="A0A1G6VUT9"/>
<dbReference type="GO" id="GO:0006260">
    <property type="term" value="P:DNA replication"/>
    <property type="evidence" value="ECO:0007669"/>
    <property type="project" value="InterPro"/>
</dbReference>
<evidence type="ECO:0000313" key="3">
    <source>
        <dbReference type="Proteomes" id="UP000199501"/>
    </source>
</evidence>
<dbReference type="PANTHER" id="PTHR30153:SF2">
    <property type="entry name" value="REPLICATIVE DNA HELICASE"/>
    <property type="match status" value="1"/>
</dbReference>
<dbReference type="OrthoDB" id="9773982at2"/>
<dbReference type="EMBL" id="FMZZ01000013">
    <property type="protein sequence ID" value="SDD56747.1"/>
    <property type="molecule type" value="Genomic_DNA"/>
</dbReference>
<feature type="domain" description="SF4 helicase" evidence="1">
    <location>
        <begin position="174"/>
        <end position="436"/>
    </location>
</feature>
<dbReference type="PROSITE" id="PS51199">
    <property type="entry name" value="SF4_HELICASE"/>
    <property type="match status" value="1"/>
</dbReference>
<sequence length="436" mass="48182">MSNPDDADLLTPVAEERYLGSLLFTASRTGLRDEALSALAPEDFADRGIGALWSLARQLAEERRRISARALREAAASNARGFVPGVLDRKIAQLEAVLEAPRHVESDVRTVWDCARRRRLVAVCDSIRQRAVAGDPGDAIRHAYDALAELEQGETSRPVRFDEMLDGLWHAIDNPEARPVYPTPWAELNRKLNGGLRGGRYYVVGARPGDGKSIMLHNLAFHHAQQGGSALVFSAEMGNIEVAGRMAASGARVELNELVTGDLAPHSRRTLVEWSEQHQQIPLVVDDRERITMGYIRSQCRRHKAVHGLDLVAIDYLQLVSSIESRTPRHEQVARISRECKLLARELDIVVVVASQLNREVARRGGSRPTMADLRESGGIEADADAVLLLARGQVDDGVGTTMPTDELHVYLDKNRQGATGQFTLRWEAYHGRLGN</sequence>
<dbReference type="SUPFAM" id="SSF52540">
    <property type="entry name" value="P-loop containing nucleoside triphosphate hydrolases"/>
    <property type="match status" value="1"/>
</dbReference>
<dbReference type="Proteomes" id="UP000199501">
    <property type="component" value="Unassembled WGS sequence"/>
</dbReference>
<dbReference type="InterPro" id="IPR007694">
    <property type="entry name" value="DNA_helicase_DnaB-like_C"/>
</dbReference>
<dbReference type="PANTHER" id="PTHR30153">
    <property type="entry name" value="REPLICATIVE DNA HELICASE DNAB"/>
    <property type="match status" value="1"/>
</dbReference>
<reference evidence="3" key="1">
    <citation type="submission" date="2016-10" db="EMBL/GenBank/DDBJ databases">
        <authorList>
            <person name="Varghese N."/>
            <person name="Submissions S."/>
        </authorList>
    </citation>
    <scope>NUCLEOTIDE SEQUENCE [LARGE SCALE GENOMIC DNA]</scope>
    <source>
        <strain evidence="3">IBRC-M 10403</strain>
    </source>
</reference>
<dbReference type="InterPro" id="IPR016136">
    <property type="entry name" value="DNA_helicase_N/primase_C"/>
</dbReference>
<keyword evidence="2" id="KW-0378">Hydrolase</keyword>
<gene>
    <name evidence="2" type="ORF">SAMN05216174_11382</name>
</gene>
<dbReference type="GO" id="GO:0003678">
    <property type="term" value="F:DNA helicase activity"/>
    <property type="evidence" value="ECO:0007669"/>
    <property type="project" value="InterPro"/>
</dbReference>
<name>A0A1G6VUT9_9PSEU</name>
<accession>A0A1G6VUT9</accession>
<keyword evidence="2" id="KW-0547">Nucleotide-binding</keyword>
<dbReference type="GO" id="GO:0005524">
    <property type="term" value="F:ATP binding"/>
    <property type="evidence" value="ECO:0007669"/>
    <property type="project" value="InterPro"/>
</dbReference>
<proteinExistence type="predicted"/>
<keyword evidence="2" id="KW-0067">ATP-binding</keyword>
<dbReference type="RefSeq" id="WP_091454932.1">
    <property type="nucleotide sequence ID" value="NZ_FMZZ01000013.1"/>
</dbReference>
<evidence type="ECO:0000313" key="2">
    <source>
        <dbReference type="EMBL" id="SDD56747.1"/>
    </source>
</evidence>
<organism evidence="2 3">
    <name type="scientific">Actinokineospora iranica</name>
    <dbReference type="NCBI Taxonomy" id="1271860"/>
    <lineage>
        <taxon>Bacteria</taxon>
        <taxon>Bacillati</taxon>
        <taxon>Actinomycetota</taxon>
        <taxon>Actinomycetes</taxon>
        <taxon>Pseudonocardiales</taxon>
        <taxon>Pseudonocardiaceae</taxon>
        <taxon>Actinokineospora</taxon>
    </lineage>
</organism>
<evidence type="ECO:0000259" key="1">
    <source>
        <dbReference type="PROSITE" id="PS51199"/>
    </source>
</evidence>
<keyword evidence="3" id="KW-1185">Reference proteome</keyword>
<dbReference type="Pfam" id="PF03796">
    <property type="entry name" value="DnaB_C"/>
    <property type="match status" value="1"/>
</dbReference>
<dbReference type="Gene3D" id="1.10.860.10">
    <property type="entry name" value="DNAb Helicase, Chain A"/>
    <property type="match status" value="1"/>
</dbReference>
<dbReference type="InterPro" id="IPR027417">
    <property type="entry name" value="P-loop_NTPase"/>
</dbReference>
<dbReference type="STRING" id="1271860.SAMN05216174_11382"/>
<dbReference type="Gene3D" id="3.40.50.300">
    <property type="entry name" value="P-loop containing nucleotide triphosphate hydrolases"/>
    <property type="match status" value="1"/>
</dbReference>
<protein>
    <submittedName>
        <fullName evidence="2">Replicative DNA helicase</fullName>
    </submittedName>
</protein>
<dbReference type="GO" id="GO:0005829">
    <property type="term" value="C:cytosol"/>
    <property type="evidence" value="ECO:0007669"/>
    <property type="project" value="TreeGrafter"/>
</dbReference>
<keyword evidence="2" id="KW-0347">Helicase</keyword>